<dbReference type="InterPro" id="IPR000550">
    <property type="entry name" value="Hppk"/>
</dbReference>
<evidence type="ECO:0000256" key="2">
    <source>
        <dbReference type="ARBA" id="ARBA00005810"/>
    </source>
</evidence>
<organism evidence="14 15">
    <name type="scientific">Roseovarius litoreus</name>
    <dbReference type="NCBI Taxonomy" id="1155722"/>
    <lineage>
        <taxon>Bacteria</taxon>
        <taxon>Pseudomonadati</taxon>
        <taxon>Pseudomonadota</taxon>
        <taxon>Alphaproteobacteria</taxon>
        <taxon>Rhodobacterales</taxon>
        <taxon>Roseobacteraceae</taxon>
        <taxon>Roseovarius</taxon>
    </lineage>
</organism>
<evidence type="ECO:0000256" key="8">
    <source>
        <dbReference type="ARBA" id="ARBA00022840"/>
    </source>
</evidence>
<dbReference type="EC" id="2.7.6.3" evidence="3"/>
<name>A0A1M7J5F6_9RHOB</name>
<keyword evidence="9" id="KW-0289">Folate biosynthesis</keyword>
<comment type="pathway">
    <text evidence="1">Cofactor biosynthesis; tetrahydrofolate biosynthesis; 2-amino-4-hydroxy-6-hydroxymethyl-7,8-dihydropteridine diphosphate from 7,8-dihydroneopterin triphosphate: step 4/4.</text>
</comment>
<dbReference type="GO" id="GO:0016301">
    <property type="term" value="F:kinase activity"/>
    <property type="evidence" value="ECO:0007669"/>
    <property type="project" value="UniProtKB-KW"/>
</dbReference>
<sequence>MNESGNALIALGGNMPSERGQPAETLRLALDRLDERGCRIRAVSRLYVTPCFPPGAGPDFVNAAAVLDCAGGPEEVLALLHEVEAEFGRERLTRWGERTLDIDLIAMGDAVLPDHDTHRAWRDMAPDEQGARAPGCLILPHPRVQDRGFVLVPLADVAPEWRHPVLGQTVAEMLAALPEEELEGVVPM</sequence>
<dbReference type="PROSITE" id="PS00794">
    <property type="entry name" value="HPPK"/>
    <property type="match status" value="1"/>
</dbReference>
<feature type="domain" description="7,8-dihydro-6-hydroxymethylpterin-pyrophosphokinase" evidence="13">
    <location>
        <begin position="94"/>
        <end position="105"/>
    </location>
</feature>
<dbReference type="EMBL" id="FRCB01000008">
    <property type="protein sequence ID" value="SHM48226.1"/>
    <property type="molecule type" value="Genomic_DNA"/>
</dbReference>
<dbReference type="AlphaFoldDB" id="A0A1M7J5F6"/>
<evidence type="ECO:0000256" key="5">
    <source>
        <dbReference type="ARBA" id="ARBA00022679"/>
    </source>
</evidence>
<protein>
    <recommendedName>
        <fullName evidence="4">2-amino-4-hydroxy-6-hydroxymethyldihydropteridine pyrophosphokinase</fullName>
        <ecNumber evidence="3">2.7.6.3</ecNumber>
    </recommendedName>
    <alternativeName>
        <fullName evidence="11">6-hydroxymethyl-7,8-dihydropterin pyrophosphokinase</fullName>
    </alternativeName>
    <alternativeName>
        <fullName evidence="12">7,8-dihydro-6-hydroxymethylpterin-pyrophosphokinase</fullName>
    </alternativeName>
</protein>
<dbReference type="RefSeq" id="WP_149780291.1">
    <property type="nucleotide sequence ID" value="NZ_FRCB01000008.1"/>
</dbReference>
<proteinExistence type="inferred from homology"/>
<reference evidence="14 15" key="1">
    <citation type="submission" date="2016-11" db="EMBL/GenBank/DDBJ databases">
        <authorList>
            <person name="Varghese N."/>
            <person name="Submissions S."/>
        </authorList>
    </citation>
    <scope>NUCLEOTIDE SEQUENCE [LARGE SCALE GENOMIC DNA]</scope>
    <source>
        <strain evidence="14 15">DSM 28249</strain>
    </source>
</reference>
<evidence type="ECO:0000256" key="4">
    <source>
        <dbReference type="ARBA" id="ARBA00016218"/>
    </source>
</evidence>
<dbReference type="PANTHER" id="PTHR43071:SF1">
    <property type="entry name" value="2-AMINO-4-HYDROXY-6-HYDROXYMETHYLDIHYDROPTERIDINE PYROPHOSPHOKINASE"/>
    <property type="match status" value="1"/>
</dbReference>
<gene>
    <name evidence="14" type="ORF">SAMN05443432_10851</name>
</gene>
<comment type="function">
    <text evidence="10">Catalyzes the transfer of pyrophosphate from adenosine triphosphate (ATP) to 6-hydroxymethyl-7,8-dihydropterin, an enzymatic step in folate biosynthesis pathway.</text>
</comment>
<comment type="similarity">
    <text evidence="2">Belongs to the HPPK family.</text>
</comment>
<evidence type="ECO:0000256" key="1">
    <source>
        <dbReference type="ARBA" id="ARBA00005051"/>
    </source>
</evidence>
<dbReference type="CDD" id="cd00483">
    <property type="entry name" value="HPPK"/>
    <property type="match status" value="1"/>
</dbReference>
<keyword evidence="7 14" id="KW-0418">Kinase</keyword>
<evidence type="ECO:0000313" key="15">
    <source>
        <dbReference type="Proteomes" id="UP000322545"/>
    </source>
</evidence>
<evidence type="ECO:0000256" key="12">
    <source>
        <dbReference type="ARBA" id="ARBA00033413"/>
    </source>
</evidence>
<evidence type="ECO:0000259" key="13">
    <source>
        <dbReference type="PROSITE" id="PS00794"/>
    </source>
</evidence>
<evidence type="ECO:0000256" key="10">
    <source>
        <dbReference type="ARBA" id="ARBA00029409"/>
    </source>
</evidence>
<evidence type="ECO:0000256" key="9">
    <source>
        <dbReference type="ARBA" id="ARBA00022909"/>
    </source>
</evidence>
<dbReference type="GO" id="GO:0046656">
    <property type="term" value="P:folic acid biosynthetic process"/>
    <property type="evidence" value="ECO:0007669"/>
    <property type="project" value="UniProtKB-KW"/>
</dbReference>
<dbReference type="UniPathway" id="UPA00077">
    <property type="reaction ID" value="UER00155"/>
</dbReference>
<dbReference type="Pfam" id="PF01288">
    <property type="entry name" value="HPPK"/>
    <property type="match status" value="1"/>
</dbReference>
<evidence type="ECO:0000256" key="7">
    <source>
        <dbReference type="ARBA" id="ARBA00022777"/>
    </source>
</evidence>
<evidence type="ECO:0000256" key="6">
    <source>
        <dbReference type="ARBA" id="ARBA00022741"/>
    </source>
</evidence>
<keyword evidence="15" id="KW-1185">Reference proteome</keyword>
<keyword evidence="8" id="KW-0067">ATP-binding</keyword>
<dbReference type="SUPFAM" id="SSF55083">
    <property type="entry name" value="6-hydroxymethyl-7,8-dihydropterin pyrophosphokinase, HPPK"/>
    <property type="match status" value="1"/>
</dbReference>
<dbReference type="GO" id="GO:0003848">
    <property type="term" value="F:2-amino-4-hydroxy-6-hydroxymethyldihydropteridine diphosphokinase activity"/>
    <property type="evidence" value="ECO:0007669"/>
    <property type="project" value="UniProtKB-EC"/>
</dbReference>
<accession>A0A1M7J5F6</accession>
<dbReference type="Gene3D" id="3.30.70.560">
    <property type="entry name" value="7,8-Dihydro-6-hydroxymethylpterin-pyrophosphokinase HPPK"/>
    <property type="match status" value="1"/>
</dbReference>
<evidence type="ECO:0000256" key="3">
    <source>
        <dbReference type="ARBA" id="ARBA00013253"/>
    </source>
</evidence>
<dbReference type="GO" id="GO:0005524">
    <property type="term" value="F:ATP binding"/>
    <property type="evidence" value="ECO:0007669"/>
    <property type="project" value="UniProtKB-KW"/>
</dbReference>
<keyword evidence="6" id="KW-0547">Nucleotide-binding</keyword>
<dbReference type="NCBIfam" id="TIGR01498">
    <property type="entry name" value="folK"/>
    <property type="match status" value="1"/>
</dbReference>
<dbReference type="InterPro" id="IPR035907">
    <property type="entry name" value="Hppk_sf"/>
</dbReference>
<dbReference type="PANTHER" id="PTHR43071">
    <property type="entry name" value="2-AMINO-4-HYDROXY-6-HYDROXYMETHYLDIHYDROPTERIDINE PYROPHOSPHOKINASE"/>
    <property type="match status" value="1"/>
</dbReference>
<evidence type="ECO:0000256" key="11">
    <source>
        <dbReference type="ARBA" id="ARBA00029766"/>
    </source>
</evidence>
<dbReference type="GO" id="GO:0046654">
    <property type="term" value="P:tetrahydrofolate biosynthetic process"/>
    <property type="evidence" value="ECO:0007669"/>
    <property type="project" value="UniProtKB-UniPathway"/>
</dbReference>
<evidence type="ECO:0000313" key="14">
    <source>
        <dbReference type="EMBL" id="SHM48226.1"/>
    </source>
</evidence>
<keyword evidence="5" id="KW-0808">Transferase</keyword>
<dbReference type="Proteomes" id="UP000322545">
    <property type="component" value="Unassembled WGS sequence"/>
</dbReference>